<dbReference type="Proteomes" id="UP001500729">
    <property type="component" value="Unassembled WGS sequence"/>
</dbReference>
<protein>
    <submittedName>
        <fullName evidence="2">Uncharacterized protein</fullName>
    </submittedName>
</protein>
<feature type="compositionally biased region" description="Basic and acidic residues" evidence="1">
    <location>
        <begin position="42"/>
        <end position="71"/>
    </location>
</feature>
<evidence type="ECO:0000313" key="2">
    <source>
        <dbReference type="EMBL" id="GAA0532534.1"/>
    </source>
</evidence>
<keyword evidence="3" id="KW-1185">Reference proteome</keyword>
<accession>A0ABN1D2J9</accession>
<name>A0ABN1D2J9_SACER</name>
<feature type="compositionally biased region" description="Low complexity" evidence="1">
    <location>
        <begin position="92"/>
        <end position="102"/>
    </location>
</feature>
<dbReference type="EMBL" id="BAAAGS010000021">
    <property type="protein sequence ID" value="GAA0532534.1"/>
    <property type="molecule type" value="Genomic_DNA"/>
</dbReference>
<feature type="region of interest" description="Disordered" evidence="1">
    <location>
        <begin position="1"/>
        <end position="111"/>
    </location>
</feature>
<evidence type="ECO:0000256" key="1">
    <source>
        <dbReference type="SAM" id="MobiDB-lite"/>
    </source>
</evidence>
<proteinExistence type="predicted"/>
<feature type="region of interest" description="Disordered" evidence="1">
    <location>
        <begin position="203"/>
        <end position="294"/>
    </location>
</feature>
<dbReference type="RefSeq" id="WP_009946535.1">
    <property type="nucleotide sequence ID" value="NZ_BAAAGS010000021.1"/>
</dbReference>
<reference evidence="2 3" key="1">
    <citation type="journal article" date="2019" name="Int. J. Syst. Evol. Microbiol.">
        <title>The Global Catalogue of Microorganisms (GCM) 10K type strain sequencing project: providing services to taxonomists for standard genome sequencing and annotation.</title>
        <authorList>
            <consortium name="The Broad Institute Genomics Platform"/>
            <consortium name="The Broad Institute Genome Sequencing Center for Infectious Disease"/>
            <person name="Wu L."/>
            <person name="Ma J."/>
        </authorList>
    </citation>
    <scope>NUCLEOTIDE SEQUENCE [LARGE SCALE GENOMIC DNA]</scope>
    <source>
        <strain evidence="2 3">JCM 10303</strain>
    </source>
</reference>
<organism evidence="2 3">
    <name type="scientific">Saccharopolyspora erythraea</name>
    <name type="common">Streptomyces erythraeus</name>
    <dbReference type="NCBI Taxonomy" id="1836"/>
    <lineage>
        <taxon>Bacteria</taxon>
        <taxon>Bacillati</taxon>
        <taxon>Actinomycetota</taxon>
        <taxon>Actinomycetes</taxon>
        <taxon>Pseudonocardiales</taxon>
        <taxon>Pseudonocardiaceae</taxon>
        <taxon>Saccharopolyspora</taxon>
    </lineage>
</organism>
<comment type="caution">
    <text evidence="2">The sequence shown here is derived from an EMBL/GenBank/DDBJ whole genome shotgun (WGS) entry which is preliminary data.</text>
</comment>
<sequence>MCRAGGRRCPGQNRRHVETARKAVTRARRRLATTQATGTREQIAEAEAKLDVARQRLADARAHEAQHKAESGPEQVTRTVAPAEDRGRDAEGGATAAASSAPPETPPRERGAVLTVPGFTFGRFQPPRGLYSSQGGIRRGDGRELDTEDLAEVRAAIFKAASLEDALAADYRADPDATEEDLRNAERCEQKAAQMRREADEIALADEPEAPQERATRTTHAAPTGYRIGQTLPSHSGPLHLGSGQQINVTGPYTPPASEQPRPPRGRDTTGRSTNITIIHHHQGPLTTGDDTDA</sequence>
<evidence type="ECO:0000313" key="3">
    <source>
        <dbReference type="Proteomes" id="UP001500729"/>
    </source>
</evidence>
<gene>
    <name evidence="2" type="ORF">GCM10009533_34520</name>
</gene>